<comment type="caution">
    <text evidence="2">The sequence shown here is derived from an EMBL/GenBank/DDBJ whole genome shotgun (WGS) entry which is preliminary data.</text>
</comment>
<gene>
    <name evidence="2" type="ORF">LTR78_005063</name>
</gene>
<dbReference type="PANTHER" id="PTHR11695">
    <property type="entry name" value="ALCOHOL DEHYDROGENASE RELATED"/>
    <property type="match status" value="1"/>
</dbReference>
<feature type="domain" description="Enoyl reductase (ER)" evidence="1">
    <location>
        <begin position="21"/>
        <end position="339"/>
    </location>
</feature>
<sequence length="346" mass="36469">MAKRSTPSTMRVWRYASAQGGLENNLKLHESEPLPTRKPDQHLVQVIAVGLNPVDYKPAEAPVIGKLAVKLPATPGFDISGRIITAADGSSLKAGQIVYGASNINPMAGGALAEYIAVPDEIIGPVPSGLSPILAAGVPVAAITAYGSLDGHIKAGSRVFLNGGSGGVGTFGIQIAKAMGAHVTVSCSSRNAELCRSLGADEVFDYRSRPLLEQLQEATKNGRPFDHVVDNVFSDPALYYKAHTYTTPAAKFVEVASGPTLCFMKFALSANLTPRILGGGKRKLVIFVSNINRQNLDKIAALIADGKVKPVTDEVFGMSDAVNAYKRVKTGRAVGKVIIDVSSEMQ</sequence>
<protein>
    <recommendedName>
        <fullName evidence="1">Enoyl reductase (ER) domain-containing protein</fullName>
    </recommendedName>
</protein>
<name>A0AAE0WNU5_9PEZI</name>
<dbReference type="CDD" id="cd08267">
    <property type="entry name" value="MDR1"/>
    <property type="match status" value="1"/>
</dbReference>
<dbReference type="InterPro" id="IPR020843">
    <property type="entry name" value="ER"/>
</dbReference>
<dbReference type="Proteomes" id="UP001274830">
    <property type="component" value="Unassembled WGS sequence"/>
</dbReference>
<dbReference type="SMART" id="SM00829">
    <property type="entry name" value="PKS_ER"/>
    <property type="match status" value="1"/>
</dbReference>
<accession>A0AAE0WNU5</accession>
<dbReference type="GO" id="GO:0005739">
    <property type="term" value="C:mitochondrion"/>
    <property type="evidence" value="ECO:0007669"/>
    <property type="project" value="TreeGrafter"/>
</dbReference>
<dbReference type="Gene3D" id="3.90.180.10">
    <property type="entry name" value="Medium-chain alcohol dehydrogenases, catalytic domain"/>
    <property type="match status" value="1"/>
</dbReference>
<dbReference type="AlphaFoldDB" id="A0AAE0WNU5"/>
<dbReference type="InterPro" id="IPR013154">
    <property type="entry name" value="ADH-like_N"/>
</dbReference>
<evidence type="ECO:0000259" key="1">
    <source>
        <dbReference type="SMART" id="SM00829"/>
    </source>
</evidence>
<dbReference type="Gene3D" id="3.40.50.720">
    <property type="entry name" value="NAD(P)-binding Rossmann-like Domain"/>
    <property type="match status" value="1"/>
</dbReference>
<dbReference type="SUPFAM" id="SSF51735">
    <property type="entry name" value="NAD(P)-binding Rossmann-fold domains"/>
    <property type="match status" value="1"/>
</dbReference>
<evidence type="ECO:0000313" key="2">
    <source>
        <dbReference type="EMBL" id="KAK3675129.1"/>
    </source>
</evidence>
<dbReference type="InterPro" id="IPR036291">
    <property type="entry name" value="NAD(P)-bd_dom_sf"/>
</dbReference>
<proteinExistence type="predicted"/>
<dbReference type="InterPro" id="IPR011032">
    <property type="entry name" value="GroES-like_sf"/>
</dbReference>
<dbReference type="Pfam" id="PF08240">
    <property type="entry name" value="ADH_N"/>
    <property type="match status" value="1"/>
</dbReference>
<dbReference type="Pfam" id="PF13602">
    <property type="entry name" value="ADH_zinc_N_2"/>
    <property type="match status" value="1"/>
</dbReference>
<keyword evidence="3" id="KW-1185">Reference proteome</keyword>
<dbReference type="InterPro" id="IPR050700">
    <property type="entry name" value="YIM1/Zinc_Alcohol_DH_Fams"/>
</dbReference>
<dbReference type="PANTHER" id="PTHR11695:SF294">
    <property type="entry name" value="RETICULON-4-INTERACTING PROTEIN 1, MITOCHONDRIAL"/>
    <property type="match status" value="1"/>
</dbReference>
<dbReference type="EMBL" id="JAUTXT010000016">
    <property type="protein sequence ID" value="KAK3675129.1"/>
    <property type="molecule type" value="Genomic_DNA"/>
</dbReference>
<dbReference type="GO" id="GO:0016491">
    <property type="term" value="F:oxidoreductase activity"/>
    <property type="evidence" value="ECO:0007669"/>
    <property type="project" value="InterPro"/>
</dbReference>
<dbReference type="SUPFAM" id="SSF50129">
    <property type="entry name" value="GroES-like"/>
    <property type="match status" value="1"/>
</dbReference>
<organism evidence="2 3">
    <name type="scientific">Recurvomyces mirabilis</name>
    <dbReference type="NCBI Taxonomy" id="574656"/>
    <lineage>
        <taxon>Eukaryota</taxon>
        <taxon>Fungi</taxon>
        <taxon>Dikarya</taxon>
        <taxon>Ascomycota</taxon>
        <taxon>Pezizomycotina</taxon>
        <taxon>Dothideomycetes</taxon>
        <taxon>Dothideomycetidae</taxon>
        <taxon>Mycosphaerellales</taxon>
        <taxon>Teratosphaeriaceae</taxon>
        <taxon>Recurvomyces</taxon>
    </lineage>
</organism>
<evidence type="ECO:0000313" key="3">
    <source>
        <dbReference type="Proteomes" id="UP001274830"/>
    </source>
</evidence>
<reference evidence="2" key="1">
    <citation type="submission" date="2023-07" db="EMBL/GenBank/DDBJ databases">
        <title>Black Yeasts Isolated from many extreme environments.</title>
        <authorList>
            <person name="Coleine C."/>
            <person name="Stajich J.E."/>
            <person name="Selbmann L."/>
        </authorList>
    </citation>
    <scope>NUCLEOTIDE SEQUENCE</scope>
    <source>
        <strain evidence="2">CCFEE 5485</strain>
    </source>
</reference>